<evidence type="ECO:0000256" key="2">
    <source>
        <dbReference type="ARBA" id="ARBA00005510"/>
    </source>
</evidence>
<feature type="domain" description="BHLH" evidence="7">
    <location>
        <begin position="133"/>
        <end position="183"/>
    </location>
</feature>
<dbReference type="GO" id="GO:0005634">
    <property type="term" value="C:nucleus"/>
    <property type="evidence" value="ECO:0007669"/>
    <property type="project" value="UniProtKB-SubCell"/>
</dbReference>
<dbReference type="InterPro" id="IPR011598">
    <property type="entry name" value="bHLH_dom"/>
</dbReference>
<dbReference type="GO" id="GO:0046983">
    <property type="term" value="F:protein dimerization activity"/>
    <property type="evidence" value="ECO:0007669"/>
    <property type="project" value="InterPro"/>
</dbReference>
<dbReference type="InterPro" id="IPR036638">
    <property type="entry name" value="HLH_DNA-bd_sf"/>
</dbReference>
<evidence type="ECO:0000259" key="7">
    <source>
        <dbReference type="PROSITE" id="PS50888"/>
    </source>
</evidence>
<dbReference type="PANTHER" id="PTHR12565">
    <property type="entry name" value="STEROL REGULATORY ELEMENT-BINDING PROTEIN"/>
    <property type="match status" value="1"/>
</dbReference>
<dbReference type="GO" id="GO:0003700">
    <property type="term" value="F:DNA-binding transcription factor activity"/>
    <property type="evidence" value="ECO:0007669"/>
    <property type="project" value="TreeGrafter"/>
</dbReference>
<reference evidence="8" key="1">
    <citation type="journal article" date="2017" name="BMC Genomics">
        <title>Integrated mRNA and microRNA transcriptome variations in the multi-tepal mutant provide insights into the floral patterning of the orchid Cymbidium goeringii.</title>
        <authorList>
            <person name="Yang F."/>
            <person name="Zhu G."/>
            <person name="Wang Z."/>
            <person name="Liu H."/>
            <person name="Xu Q."/>
            <person name="Huang D."/>
            <person name="Zhao C."/>
        </authorList>
    </citation>
    <scope>NUCLEOTIDE SEQUENCE</scope>
</reference>
<dbReference type="EMBL" id="MK302371">
    <property type="protein sequence ID" value="QDF82439.1"/>
    <property type="molecule type" value="mRNA"/>
</dbReference>
<dbReference type="Pfam" id="PF00010">
    <property type="entry name" value="HLH"/>
    <property type="match status" value="1"/>
</dbReference>
<reference evidence="8" key="2">
    <citation type="submission" date="2018-12" db="EMBL/GenBank/DDBJ databases">
        <authorList>
            <person name="Yang F."/>
            <person name="Zhu G."/>
            <person name="Wei Y."/>
        </authorList>
    </citation>
    <scope>NUCLEOTIDE SEQUENCE</scope>
</reference>
<accession>A0A4Y6JL33</accession>
<proteinExistence type="evidence at transcript level"/>
<name>A0A4Y6JL33_9ASPA</name>
<protein>
    <submittedName>
        <fullName evidence="8">Transcription factor bHLH137 isoform X3</fullName>
    </submittedName>
</protein>
<dbReference type="InterPro" id="IPR024097">
    <property type="entry name" value="bHLH_ZIP_TF"/>
</dbReference>
<evidence type="ECO:0000313" key="8">
    <source>
        <dbReference type="EMBL" id="QDF82439.1"/>
    </source>
</evidence>
<feature type="compositionally biased region" description="Polar residues" evidence="6">
    <location>
        <begin position="87"/>
        <end position="97"/>
    </location>
</feature>
<evidence type="ECO:0000256" key="5">
    <source>
        <dbReference type="ARBA" id="ARBA00023242"/>
    </source>
</evidence>
<comment type="similarity">
    <text evidence="2">Belongs to the bHLH protein family.</text>
</comment>
<evidence type="ECO:0000256" key="3">
    <source>
        <dbReference type="ARBA" id="ARBA00023015"/>
    </source>
</evidence>
<keyword evidence="4" id="KW-0804">Transcription</keyword>
<feature type="region of interest" description="Disordered" evidence="6">
    <location>
        <begin position="78"/>
        <end position="120"/>
    </location>
</feature>
<comment type="subcellular location">
    <subcellularLocation>
        <location evidence="1">Nucleus</location>
    </subcellularLocation>
</comment>
<sequence>MEFLQMELFSNDQNALSLMDSVYLPDSPSNIPFNIHGKPEELNDKICVPTYNYQQETIPRSSAHWSTETFSFSKVKSEDTRWKKMKQNNSNCQTTAQSKSKRKRTRKSSSEKKKMEQKLPPTDYIHVRARRGQATDSHSLAERVRRERISKRMKILQGLVPDCDKITGKAHVLDEIINYVEYLKNQVEFLSIKLASVNPILQQLGLSFVDFTSTAEHLDSNNQTLPSAMIQSSHIQSPGDNITAMASSSTSVLHEHVPTAFSQVQDAEDFLMQVDDQTESHGHQVDLYSLCYFQHN</sequence>
<dbReference type="PROSITE" id="PS50888">
    <property type="entry name" value="BHLH"/>
    <property type="match status" value="1"/>
</dbReference>
<dbReference type="AlphaFoldDB" id="A0A4Y6JL33"/>
<dbReference type="Gene3D" id="4.10.280.10">
    <property type="entry name" value="Helix-loop-helix DNA-binding domain"/>
    <property type="match status" value="1"/>
</dbReference>
<dbReference type="PANTHER" id="PTHR12565:SF184">
    <property type="entry name" value="BHLH TRANSCRIPTION FACTOR"/>
    <property type="match status" value="1"/>
</dbReference>
<organism evidence="8">
    <name type="scientific">Cymbidium goeringii</name>
    <dbReference type="NCBI Taxonomy" id="112607"/>
    <lineage>
        <taxon>Eukaryota</taxon>
        <taxon>Viridiplantae</taxon>
        <taxon>Streptophyta</taxon>
        <taxon>Embryophyta</taxon>
        <taxon>Tracheophyta</taxon>
        <taxon>Spermatophyta</taxon>
        <taxon>Magnoliopsida</taxon>
        <taxon>Liliopsida</taxon>
        <taxon>Asparagales</taxon>
        <taxon>Orchidaceae</taxon>
        <taxon>Epidendroideae</taxon>
        <taxon>Cymbidieae</taxon>
        <taxon>Cymbidiinae</taxon>
        <taxon>Cymbidium</taxon>
    </lineage>
</organism>
<keyword evidence="3" id="KW-0805">Transcription regulation</keyword>
<dbReference type="SUPFAM" id="SSF47459">
    <property type="entry name" value="HLH, helix-loop-helix DNA-binding domain"/>
    <property type="match status" value="1"/>
</dbReference>
<feature type="compositionally biased region" description="Basic and acidic residues" evidence="6">
    <location>
        <begin position="108"/>
        <end position="117"/>
    </location>
</feature>
<dbReference type="FunFam" id="4.10.280.10:FF:000002">
    <property type="entry name" value="Basic helix-loop-helix transcription factor"/>
    <property type="match status" value="1"/>
</dbReference>
<dbReference type="SMART" id="SM00353">
    <property type="entry name" value="HLH"/>
    <property type="match status" value="1"/>
</dbReference>
<evidence type="ECO:0000256" key="1">
    <source>
        <dbReference type="ARBA" id="ARBA00004123"/>
    </source>
</evidence>
<keyword evidence="5" id="KW-0539">Nucleus</keyword>
<evidence type="ECO:0000256" key="4">
    <source>
        <dbReference type="ARBA" id="ARBA00023163"/>
    </source>
</evidence>
<evidence type="ECO:0000256" key="6">
    <source>
        <dbReference type="SAM" id="MobiDB-lite"/>
    </source>
</evidence>